<evidence type="ECO:0000313" key="2">
    <source>
        <dbReference type="EMBL" id="NML40211.1"/>
    </source>
</evidence>
<dbReference type="RefSeq" id="WP_169227322.1">
    <property type="nucleotide sequence ID" value="NZ_JABBGC010000003.1"/>
</dbReference>
<reference evidence="2 3" key="1">
    <citation type="submission" date="2020-04" db="EMBL/GenBank/DDBJ databases">
        <title>Chitinophaga sp. G-6-1-13 sp. nov., isolated from soil.</title>
        <authorList>
            <person name="Dahal R.H."/>
            <person name="Chaudhary D.K."/>
        </authorList>
    </citation>
    <scope>NUCLEOTIDE SEQUENCE [LARGE SCALE GENOMIC DNA]</scope>
    <source>
        <strain evidence="2 3">G-6-1-13</strain>
    </source>
</reference>
<dbReference type="Proteomes" id="UP000583266">
    <property type="component" value="Unassembled WGS sequence"/>
</dbReference>
<name>A0A848GRS1_9BACT</name>
<feature type="signal peptide" evidence="1">
    <location>
        <begin position="1"/>
        <end position="20"/>
    </location>
</feature>
<organism evidence="2 3">
    <name type="scientific">Chitinophaga fulva</name>
    <dbReference type="NCBI Taxonomy" id="2728842"/>
    <lineage>
        <taxon>Bacteria</taxon>
        <taxon>Pseudomonadati</taxon>
        <taxon>Bacteroidota</taxon>
        <taxon>Chitinophagia</taxon>
        <taxon>Chitinophagales</taxon>
        <taxon>Chitinophagaceae</taxon>
        <taxon>Chitinophaga</taxon>
    </lineage>
</organism>
<sequence length="170" mass="19204">MIKRLFLFLLLVTCGIQVYAQTSGRPVRRPSDPDRLPVYIVDSVQVTQADLAEINPNDIVSMWMRKKDQIGRGNTDTIFMETKQFVRNRYWLIFSQNAAYRKVVPAPGEDGDVLYILDGNALGENPEKALAAVNMSNFDIIGVIDKSLFTQNHNPTGKKYGVVITLKKKK</sequence>
<accession>A0A848GRS1</accession>
<keyword evidence="1" id="KW-0732">Signal</keyword>
<feature type="chain" id="PRO_5032746964" evidence="1">
    <location>
        <begin position="21"/>
        <end position="170"/>
    </location>
</feature>
<dbReference type="EMBL" id="JABBGC010000003">
    <property type="protein sequence ID" value="NML40211.1"/>
    <property type="molecule type" value="Genomic_DNA"/>
</dbReference>
<keyword evidence="3" id="KW-1185">Reference proteome</keyword>
<proteinExistence type="predicted"/>
<evidence type="ECO:0000256" key="1">
    <source>
        <dbReference type="SAM" id="SignalP"/>
    </source>
</evidence>
<protein>
    <submittedName>
        <fullName evidence="2">Uncharacterized protein</fullName>
    </submittedName>
</protein>
<dbReference type="AlphaFoldDB" id="A0A848GRS1"/>
<gene>
    <name evidence="2" type="ORF">HHL17_23630</name>
</gene>
<comment type="caution">
    <text evidence="2">The sequence shown here is derived from an EMBL/GenBank/DDBJ whole genome shotgun (WGS) entry which is preliminary data.</text>
</comment>
<evidence type="ECO:0000313" key="3">
    <source>
        <dbReference type="Proteomes" id="UP000583266"/>
    </source>
</evidence>